<gene>
    <name evidence="2" type="ORF">Pflav_090650</name>
</gene>
<feature type="transmembrane region" description="Helical" evidence="1">
    <location>
        <begin position="81"/>
        <end position="102"/>
    </location>
</feature>
<evidence type="ECO:0000313" key="3">
    <source>
        <dbReference type="Proteomes" id="UP000502508"/>
    </source>
</evidence>
<keyword evidence="3" id="KW-1185">Reference proteome</keyword>
<dbReference type="Proteomes" id="UP000502508">
    <property type="component" value="Chromosome"/>
</dbReference>
<dbReference type="EMBL" id="AP022870">
    <property type="protein sequence ID" value="BCB82655.1"/>
    <property type="molecule type" value="Genomic_DNA"/>
</dbReference>
<dbReference type="AlphaFoldDB" id="A0A6F8Y979"/>
<proteinExistence type="predicted"/>
<dbReference type="InterPro" id="IPR013901">
    <property type="entry name" value="Anthrone_oxy"/>
</dbReference>
<reference evidence="2 3" key="2">
    <citation type="submission" date="2020-03" db="EMBL/GenBank/DDBJ databases">
        <authorList>
            <person name="Ichikawa N."/>
            <person name="Kimura A."/>
            <person name="Kitahashi Y."/>
            <person name="Uohara A."/>
        </authorList>
    </citation>
    <scope>NUCLEOTIDE SEQUENCE [LARGE SCALE GENOMIC DNA]</scope>
    <source>
        <strain evidence="2 3">NBRC 107702</strain>
    </source>
</reference>
<protein>
    <submittedName>
        <fullName evidence="2">Membrane protein</fullName>
    </submittedName>
</protein>
<keyword evidence="1" id="KW-0472">Membrane</keyword>
<organism evidence="2 3">
    <name type="scientific">Phytohabitans flavus</name>
    <dbReference type="NCBI Taxonomy" id="1076124"/>
    <lineage>
        <taxon>Bacteria</taxon>
        <taxon>Bacillati</taxon>
        <taxon>Actinomycetota</taxon>
        <taxon>Actinomycetes</taxon>
        <taxon>Micromonosporales</taxon>
        <taxon>Micromonosporaceae</taxon>
    </lineage>
</organism>
<keyword evidence="1" id="KW-0812">Transmembrane</keyword>
<evidence type="ECO:0000313" key="2">
    <source>
        <dbReference type="EMBL" id="BCB82655.1"/>
    </source>
</evidence>
<feature type="transmembrane region" description="Helical" evidence="1">
    <location>
        <begin position="136"/>
        <end position="154"/>
    </location>
</feature>
<keyword evidence="1" id="KW-1133">Transmembrane helix</keyword>
<name>A0A6F8Y979_9ACTN</name>
<dbReference type="Pfam" id="PF08592">
    <property type="entry name" value="Anthrone_oxy"/>
    <property type="match status" value="1"/>
</dbReference>
<sequence length="156" mass="16397">MRTIALVVSTLTTGLAAGLFYAYSMSVMPGLAKVGDRTFVEAMNSINKAILNGWFALAFGGALVFTAVAALLHLGAGHRTALLWIVAALVLYVGQLVVTFAVNVPLNDQLATVNLDTGDLAAARERFEATWVSWNVVRTVLVTGAFGSLIGALVKS</sequence>
<reference evidence="2 3" key="1">
    <citation type="submission" date="2020-03" db="EMBL/GenBank/DDBJ databases">
        <title>Whole genome shotgun sequence of Phytohabitans flavus NBRC 107702.</title>
        <authorList>
            <person name="Komaki H."/>
            <person name="Tamura T."/>
        </authorList>
    </citation>
    <scope>NUCLEOTIDE SEQUENCE [LARGE SCALE GENOMIC DNA]</scope>
    <source>
        <strain evidence="2 3">NBRC 107702</strain>
    </source>
</reference>
<dbReference type="RefSeq" id="WP_173042116.1">
    <property type="nucleotide sequence ID" value="NZ_AP022870.1"/>
</dbReference>
<dbReference type="KEGG" id="pfla:Pflav_090650"/>
<feature type="transmembrane region" description="Helical" evidence="1">
    <location>
        <begin position="53"/>
        <end position="74"/>
    </location>
</feature>
<evidence type="ECO:0000256" key="1">
    <source>
        <dbReference type="SAM" id="Phobius"/>
    </source>
</evidence>
<accession>A0A6F8Y979</accession>